<keyword evidence="1" id="KW-0433">Leucine-rich repeat</keyword>
<protein>
    <submittedName>
        <fullName evidence="4">LRR receptor-like serine/threonine-protein kinase</fullName>
    </submittedName>
</protein>
<evidence type="ECO:0000313" key="4">
    <source>
        <dbReference type="EMBL" id="MCI94394.1"/>
    </source>
</evidence>
<organism evidence="4 5">
    <name type="scientific">Trifolium medium</name>
    <dbReference type="NCBI Taxonomy" id="97028"/>
    <lineage>
        <taxon>Eukaryota</taxon>
        <taxon>Viridiplantae</taxon>
        <taxon>Streptophyta</taxon>
        <taxon>Embryophyta</taxon>
        <taxon>Tracheophyta</taxon>
        <taxon>Spermatophyta</taxon>
        <taxon>Magnoliopsida</taxon>
        <taxon>eudicotyledons</taxon>
        <taxon>Gunneridae</taxon>
        <taxon>Pentapetalae</taxon>
        <taxon>rosids</taxon>
        <taxon>fabids</taxon>
        <taxon>Fabales</taxon>
        <taxon>Fabaceae</taxon>
        <taxon>Papilionoideae</taxon>
        <taxon>50 kb inversion clade</taxon>
        <taxon>NPAAA clade</taxon>
        <taxon>Hologalegina</taxon>
        <taxon>IRL clade</taxon>
        <taxon>Trifolieae</taxon>
        <taxon>Trifolium</taxon>
    </lineage>
</organism>
<keyword evidence="4" id="KW-0675">Receptor</keyword>
<keyword evidence="5" id="KW-1185">Reference proteome</keyword>
<accession>A0A392W136</accession>
<proteinExistence type="predicted"/>
<dbReference type="AlphaFoldDB" id="A0A392W136"/>
<evidence type="ECO:0000256" key="2">
    <source>
        <dbReference type="ARBA" id="ARBA00022737"/>
    </source>
</evidence>
<dbReference type="InterPro" id="IPR013210">
    <property type="entry name" value="LRR_N_plant-typ"/>
</dbReference>
<dbReference type="Proteomes" id="UP000265520">
    <property type="component" value="Unassembled WGS sequence"/>
</dbReference>
<keyword evidence="4" id="KW-0418">Kinase</keyword>
<evidence type="ECO:0000313" key="5">
    <source>
        <dbReference type="Proteomes" id="UP000265520"/>
    </source>
</evidence>
<keyword evidence="2" id="KW-0677">Repeat</keyword>
<feature type="domain" description="Leucine-rich repeat-containing N-terminal plant-type" evidence="3">
    <location>
        <begin position="2"/>
        <end position="25"/>
    </location>
</feature>
<evidence type="ECO:0000259" key="3">
    <source>
        <dbReference type="Pfam" id="PF08263"/>
    </source>
</evidence>
<reference evidence="4 5" key="1">
    <citation type="journal article" date="2018" name="Front. Plant Sci.">
        <title>Red Clover (Trifolium pratense) and Zigzag Clover (T. medium) - A Picture of Genomic Similarities and Differences.</title>
        <authorList>
            <person name="Dluhosova J."/>
            <person name="Istvanek J."/>
            <person name="Nedelnik J."/>
            <person name="Repkova J."/>
        </authorList>
    </citation>
    <scope>NUCLEOTIDE SEQUENCE [LARGE SCALE GENOMIC DNA]</scope>
    <source>
        <strain evidence="5">cv. 10/8</strain>
        <tissue evidence="4">Leaf</tissue>
    </source>
</reference>
<comment type="caution">
    <text evidence="4">The sequence shown here is derived from an EMBL/GenBank/DDBJ whole genome shotgun (WGS) entry which is preliminary data.</text>
</comment>
<evidence type="ECO:0000256" key="1">
    <source>
        <dbReference type="ARBA" id="ARBA00022614"/>
    </source>
</evidence>
<feature type="non-terminal residue" evidence="4">
    <location>
        <position position="55"/>
    </location>
</feature>
<dbReference type="Gene3D" id="3.80.10.10">
    <property type="entry name" value="Ribonuclease Inhibitor"/>
    <property type="match status" value="1"/>
</dbReference>
<dbReference type="Pfam" id="PF08263">
    <property type="entry name" value="LRRNT_2"/>
    <property type="match status" value="1"/>
</dbReference>
<dbReference type="GO" id="GO:0016301">
    <property type="term" value="F:kinase activity"/>
    <property type="evidence" value="ECO:0007669"/>
    <property type="project" value="UniProtKB-KW"/>
</dbReference>
<dbReference type="EMBL" id="LXQA011354999">
    <property type="protein sequence ID" value="MCI94394.1"/>
    <property type="molecule type" value="Genomic_DNA"/>
</dbReference>
<keyword evidence="4" id="KW-0808">Transferase</keyword>
<dbReference type="InterPro" id="IPR032675">
    <property type="entry name" value="LRR_dom_sf"/>
</dbReference>
<name>A0A392W136_9FABA</name>
<sequence length="55" mass="6140">MGNSLSWADSTNTADCCQWKGVACNTTNGRIAKLKLNVEDIGPWQLNYSDFIIFK</sequence>